<dbReference type="Proteomes" id="UP000517712">
    <property type="component" value="Unassembled WGS sequence"/>
</dbReference>
<keyword evidence="2" id="KW-1133">Transmembrane helix</keyword>
<dbReference type="RefSeq" id="WP_206705751.1">
    <property type="nucleotide sequence ID" value="NZ_BAAAPG010000001.1"/>
</dbReference>
<dbReference type="Pfam" id="PF00892">
    <property type="entry name" value="EamA"/>
    <property type="match status" value="2"/>
</dbReference>
<dbReference type="SUPFAM" id="SSF103481">
    <property type="entry name" value="Multidrug resistance efflux transporter EmrE"/>
    <property type="match status" value="2"/>
</dbReference>
<dbReference type="PANTHER" id="PTHR12715:SF4">
    <property type="entry name" value="EAMA DOMAIN-CONTAINING PROTEIN"/>
    <property type="match status" value="1"/>
</dbReference>
<evidence type="ECO:0000313" key="4">
    <source>
        <dbReference type="EMBL" id="MBB5744399.1"/>
    </source>
</evidence>
<comment type="similarity">
    <text evidence="1">Belongs to the EamA transporter family.</text>
</comment>
<name>A0A7W9CEX8_9MICO</name>
<feature type="domain" description="EamA" evidence="3">
    <location>
        <begin position="166"/>
        <end position="298"/>
    </location>
</feature>
<dbReference type="InterPro" id="IPR000620">
    <property type="entry name" value="EamA_dom"/>
</dbReference>
<gene>
    <name evidence="4" type="ORF">HD600_002896</name>
</gene>
<organism evidence="4 5">
    <name type="scientific">Microbacterium ginsengiterrae</name>
    <dbReference type="NCBI Taxonomy" id="546115"/>
    <lineage>
        <taxon>Bacteria</taxon>
        <taxon>Bacillati</taxon>
        <taxon>Actinomycetota</taxon>
        <taxon>Actinomycetes</taxon>
        <taxon>Micrococcales</taxon>
        <taxon>Microbacteriaceae</taxon>
        <taxon>Microbacterium</taxon>
    </lineage>
</organism>
<evidence type="ECO:0000256" key="2">
    <source>
        <dbReference type="SAM" id="Phobius"/>
    </source>
</evidence>
<proteinExistence type="inferred from homology"/>
<dbReference type="InterPro" id="IPR037185">
    <property type="entry name" value="EmrE-like"/>
</dbReference>
<keyword evidence="5" id="KW-1185">Reference proteome</keyword>
<feature type="domain" description="EamA" evidence="3">
    <location>
        <begin position="28"/>
        <end position="155"/>
    </location>
</feature>
<feature type="transmembrane region" description="Helical" evidence="2">
    <location>
        <begin position="83"/>
        <end position="104"/>
    </location>
</feature>
<keyword evidence="2" id="KW-0812">Transmembrane</keyword>
<dbReference type="InterPro" id="IPR052756">
    <property type="entry name" value="Alkyne_AA_exporter"/>
</dbReference>
<dbReference type="AlphaFoldDB" id="A0A7W9CEX8"/>
<feature type="transmembrane region" description="Helical" evidence="2">
    <location>
        <begin position="52"/>
        <end position="71"/>
    </location>
</feature>
<feature type="transmembrane region" description="Helical" evidence="2">
    <location>
        <begin position="139"/>
        <end position="159"/>
    </location>
</feature>
<feature type="transmembrane region" description="Helical" evidence="2">
    <location>
        <begin position="110"/>
        <end position="132"/>
    </location>
</feature>
<sequence>MTTDTHSSAQPAPSIGVPTGRGLVTAASILVVLFWASAFVVIRWVGDDLTPGALALGRQTVASVILVAIAIWRRPALPRGRSLVLVIVYGVLWFAGYSFVLNLASQHLDAGTTSMIVNIAPLLVAVVAGVVFKEGFPAPLLIGITVSFIGVILIAGGGIGPHSRPIGLVLALLAAVLYASGVLTQKAALRDVDALTATWLGSVIGTIALLPFLPSLVQEASEAPTWSVVGVVYLGVVPSAAAFLLWAWVLKRGTAGGTAAVTLAVPAVAVLLSWVILAELPMPWGVVGGVLCLAGVAWSRRRPRRRQASVR</sequence>
<dbReference type="GO" id="GO:0016020">
    <property type="term" value="C:membrane"/>
    <property type="evidence" value="ECO:0007669"/>
    <property type="project" value="InterPro"/>
</dbReference>
<dbReference type="PANTHER" id="PTHR12715">
    <property type="entry name" value="TRANSPORTER, DRUG/METABOLITE EXPORTER FAMILY"/>
    <property type="match status" value="1"/>
</dbReference>
<feature type="transmembrane region" description="Helical" evidence="2">
    <location>
        <begin position="165"/>
        <end position="183"/>
    </location>
</feature>
<comment type="caution">
    <text evidence="4">The sequence shown here is derived from an EMBL/GenBank/DDBJ whole genome shotgun (WGS) entry which is preliminary data.</text>
</comment>
<evidence type="ECO:0000313" key="5">
    <source>
        <dbReference type="Proteomes" id="UP000517712"/>
    </source>
</evidence>
<reference evidence="4 5" key="1">
    <citation type="submission" date="2020-08" db="EMBL/GenBank/DDBJ databases">
        <title>Sequencing the genomes of 1000 actinobacteria strains.</title>
        <authorList>
            <person name="Klenk H.-P."/>
        </authorList>
    </citation>
    <scope>NUCLEOTIDE SEQUENCE [LARGE SCALE GENOMIC DNA]</scope>
    <source>
        <strain evidence="4 5">DSM 24823</strain>
    </source>
</reference>
<feature type="transmembrane region" description="Helical" evidence="2">
    <location>
        <begin position="195"/>
        <end position="213"/>
    </location>
</feature>
<dbReference type="EMBL" id="JACHMU010000001">
    <property type="protein sequence ID" value="MBB5744399.1"/>
    <property type="molecule type" value="Genomic_DNA"/>
</dbReference>
<feature type="transmembrane region" description="Helical" evidence="2">
    <location>
        <begin position="225"/>
        <end position="250"/>
    </location>
</feature>
<evidence type="ECO:0000259" key="3">
    <source>
        <dbReference type="Pfam" id="PF00892"/>
    </source>
</evidence>
<feature type="transmembrane region" description="Helical" evidence="2">
    <location>
        <begin position="23"/>
        <end position="46"/>
    </location>
</feature>
<keyword evidence="2" id="KW-0472">Membrane</keyword>
<feature type="transmembrane region" description="Helical" evidence="2">
    <location>
        <begin position="282"/>
        <end position="299"/>
    </location>
</feature>
<protein>
    <submittedName>
        <fullName evidence="4">Drug/metabolite transporter (DMT)-like permease</fullName>
    </submittedName>
</protein>
<evidence type="ECO:0000256" key="1">
    <source>
        <dbReference type="ARBA" id="ARBA00007362"/>
    </source>
</evidence>
<accession>A0A7W9CEX8</accession>
<feature type="transmembrane region" description="Helical" evidence="2">
    <location>
        <begin position="257"/>
        <end position="276"/>
    </location>
</feature>